<keyword evidence="1" id="KW-0732">Signal</keyword>
<sequence length="166" mass="18702">MINFKNIVGKIAISLAALPLFTQCASSQNVDEVVSITIENAYFQKWAAGREEAGSGFTIYLPIKKNEDIVVNYVYFKGKKVKLKPNNEAIYVGRYTYPAKRKSLVMSADSKEEFGNSAPIVEEKIPFKLTGNECIVVFTKGNKEDYFKIDNLAEKPMIAMPMRNKQ</sequence>
<dbReference type="AlphaFoldDB" id="A0A937D921"/>
<accession>A0A937D921</accession>
<reference evidence="2" key="1">
    <citation type="submission" date="2021-01" db="EMBL/GenBank/DDBJ databases">
        <authorList>
            <person name="Zhong Y.L."/>
        </authorList>
    </citation>
    <scope>NUCLEOTIDE SEQUENCE</scope>
    <source>
        <strain evidence="2">KCTC 23302</strain>
    </source>
</reference>
<evidence type="ECO:0008006" key="4">
    <source>
        <dbReference type="Google" id="ProtNLM"/>
    </source>
</evidence>
<evidence type="ECO:0000313" key="3">
    <source>
        <dbReference type="Proteomes" id="UP000651057"/>
    </source>
</evidence>
<feature type="signal peptide" evidence="1">
    <location>
        <begin position="1"/>
        <end position="27"/>
    </location>
</feature>
<dbReference type="EMBL" id="JAERQJ010000005">
    <property type="protein sequence ID" value="MBL0684640.1"/>
    <property type="molecule type" value="Genomic_DNA"/>
</dbReference>
<gene>
    <name evidence="2" type="ORF">JJQ60_14005</name>
</gene>
<dbReference type="RefSeq" id="WP_201921251.1">
    <property type="nucleotide sequence ID" value="NZ_BAABAX010000031.1"/>
</dbReference>
<comment type="caution">
    <text evidence="2">The sequence shown here is derived from an EMBL/GenBank/DDBJ whole genome shotgun (WGS) entry which is preliminary data.</text>
</comment>
<evidence type="ECO:0000313" key="2">
    <source>
        <dbReference type="EMBL" id="MBL0684640.1"/>
    </source>
</evidence>
<organism evidence="2 3">
    <name type="scientific">Aquimarina mytili</name>
    <dbReference type="NCBI Taxonomy" id="874423"/>
    <lineage>
        <taxon>Bacteria</taxon>
        <taxon>Pseudomonadati</taxon>
        <taxon>Bacteroidota</taxon>
        <taxon>Flavobacteriia</taxon>
        <taxon>Flavobacteriales</taxon>
        <taxon>Flavobacteriaceae</taxon>
        <taxon>Aquimarina</taxon>
    </lineage>
</organism>
<dbReference type="Proteomes" id="UP000651057">
    <property type="component" value="Unassembled WGS sequence"/>
</dbReference>
<feature type="chain" id="PRO_5037942516" description="Lipoprotein" evidence="1">
    <location>
        <begin position="28"/>
        <end position="166"/>
    </location>
</feature>
<proteinExistence type="predicted"/>
<keyword evidence="3" id="KW-1185">Reference proteome</keyword>
<evidence type="ECO:0000256" key="1">
    <source>
        <dbReference type="SAM" id="SignalP"/>
    </source>
</evidence>
<name>A0A937D921_9FLAO</name>
<protein>
    <recommendedName>
        <fullName evidence="4">Lipoprotein</fullName>
    </recommendedName>
</protein>